<reference evidence="3" key="1">
    <citation type="submission" date="2016-11" db="EMBL/GenBank/DDBJ databases">
        <authorList>
            <person name="Varghese N."/>
            <person name="Submissions S."/>
        </authorList>
    </citation>
    <scope>NUCLEOTIDE SEQUENCE [LARGE SCALE GENOMIC DNA]</scope>
    <source>
        <strain evidence="3">DSM 27370</strain>
    </source>
</reference>
<protein>
    <recommendedName>
        <fullName evidence="4">DUF4960 domain-containing protein</fullName>
    </recommendedName>
</protein>
<dbReference type="Proteomes" id="UP000184480">
    <property type="component" value="Unassembled WGS sequence"/>
</dbReference>
<evidence type="ECO:0000256" key="1">
    <source>
        <dbReference type="SAM" id="SignalP"/>
    </source>
</evidence>
<proteinExistence type="predicted"/>
<feature type="signal peptide" evidence="1">
    <location>
        <begin position="1"/>
        <end position="22"/>
    </location>
</feature>
<organism evidence="2 3">
    <name type="scientific">Dysgonomonas macrotermitis</name>
    <dbReference type="NCBI Taxonomy" id="1346286"/>
    <lineage>
        <taxon>Bacteria</taxon>
        <taxon>Pseudomonadati</taxon>
        <taxon>Bacteroidota</taxon>
        <taxon>Bacteroidia</taxon>
        <taxon>Bacteroidales</taxon>
        <taxon>Dysgonomonadaceae</taxon>
        <taxon>Dysgonomonas</taxon>
    </lineage>
</organism>
<dbReference type="RefSeq" id="WP_221407229.1">
    <property type="nucleotide sequence ID" value="NZ_BBXL01000057.1"/>
</dbReference>
<evidence type="ECO:0000313" key="3">
    <source>
        <dbReference type="Proteomes" id="UP000184480"/>
    </source>
</evidence>
<feature type="chain" id="PRO_5012477355" description="DUF4960 domain-containing protein" evidence="1">
    <location>
        <begin position="23"/>
        <end position="663"/>
    </location>
</feature>
<evidence type="ECO:0008006" key="4">
    <source>
        <dbReference type="Google" id="ProtNLM"/>
    </source>
</evidence>
<keyword evidence="3" id="KW-1185">Reference proteome</keyword>
<accession>A0A1M5KAB9</accession>
<sequence>STTMKKLLLLFVLMSTMFVLEAQVGINTESPHRLTELDIKNIINGTDTIPKGILIPRLRTEQRDQMVISDIANENGILIYNIDEDCYNYYHRTDREWKSICGKVGNAVFTIDCNKVNLYGEYKNGVETGSTNYISVIVSVTKPGLYTISATITDPLKDNGYFFHTSGEFLSIGTFTIRVPAMGTPINYSNPDKDQFTIELNAVRANGDDPACTFEVEVKNNAIRPLYTMQCSGTVVHGEYYEDEQLVATNYIEVVLNVDPTSFGATYEIETNEVDGIKFSGSGILTSNPQTVQLKGEGTPYSIDTKKMYIKSNSESSTATCIAQVYMIIPAKRILTIATNNAYGYNFGSVTTASNKMITDQLNFGPQTNSIVRYAGFKNKGTTLTSNEGADDGRTIVSRDAGYYYSAVPATQATLNTEFHNLLFGKAGYAPIDILYIGWTSGINGAASAWDNITDSQLQDIYDFVQGGGILLMFSEAPVLNNKIFRKIFNKSDIDFTAGTTTNPPGSVYRLPSITDPILDGPFGNVTGLYWGEDASTTNYVVNLPLDEVVLYSNNVNVVSGNAEIMNAATAFRHRTLPFVWVGDGGFTSNDAGTAPTICPFKLTTKTISGTTYSNYPTYKPNYGSGTITANLYKYQVHNAVFAANAIAWCIETAEANRKAQKQ</sequence>
<keyword evidence="1" id="KW-0732">Signal</keyword>
<evidence type="ECO:0000313" key="2">
    <source>
        <dbReference type="EMBL" id="SHG49133.1"/>
    </source>
</evidence>
<name>A0A1M5KAB9_9BACT</name>
<dbReference type="EMBL" id="FQUC01000041">
    <property type="protein sequence ID" value="SHG49133.1"/>
    <property type="molecule type" value="Genomic_DNA"/>
</dbReference>
<feature type="non-terminal residue" evidence="2">
    <location>
        <position position="1"/>
    </location>
</feature>
<gene>
    <name evidence="2" type="ORF">SAMN05444362_1411</name>
</gene>
<dbReference type="STRING" id="1346286.SAMN05444362_1411"/>
<dbReference type="AlphaFoldDB" id="A0A1M5KAB9"/>